<reference evidence="5" key="1">
    <citation type="journal article" date="2019" name="Int. J. Syst. Evol. Microbiol.">
        <title>The Global Catalogue of Microorganisms (GCM) 10K type strain sequencing project: providing services to taxonomists for standard genome sequencing and annotation.</title>
        <authorList>
            <consortium name="The Broad Institute Genomics Platform"/>
            <consortium name="The Broad Institute Genome Sequencing Center for Infectious Disease"/>
            <person name="Wu L."/>
            <person name="Ma J."/>
        </authorList>
    </citation>
    <scope>NUCLEOTIDE SEQUENCE [LARGE SCALE GENOMIC DNA]</scope>
    <source>
        <strain evidence="5">KCTC 52239</strain>
    </source>
</reference>
<comment type="caution">
    <text evidence="4">The sequence shown here is derived from an EMBL/GenBank/DDBJ whole genome shotgun (WGS) entry which is preliminary data.</text>
</comment>
<dbReference type="RefSeq" id="WP_207471460.1">
    <property type="nucleotide sequence ID" value="NZ_JAFNAW010000072.1"/>
</dbReference>
<dbReference type="InterPro" id="IPR001789">
    <property type="entry name" value="Sig_transdc_resp-reg_receiver"/>
</dbReference>
<dbReference type="InterPro" id="IPR050595">
    <property type="entry name" value="Bact_response_regulator"/>
</dbReference>
<evidence type="ECO:0000313" key="5">
    <source>
        <dbReference type="Proteomes" id="UP001595557"/>
    </source>
</evidence>
<dbReference type="PANTHER" id="PTHR44591">
    <property type="entry name" value="STRESS RESPONSE REGULATOR PROTEIN 1"/>
    <property type="match status" value="1"/>
</dbReference>
<dbReference type="PANTHER" id="PTHR44591:SF24">
    <property type="entry name" value="PROTEIN-GLUTAMATE METHYLESTERASE_PROTEIN-GLUTAMINE GLUTAMINASE 1"/>
    <property type="match status" value="1"/>
</dbReference>
<keyword evidence="1 2" id="KW-0597">Phosphoprotein</keyword>
<organism evidence="4 5">
    <name type="scientific">Paracoccus fontiphilus</name>
    <dbReference type="NCBI Taxonomy" id="1815556"/>
    <lineage>
        <taxon>Bacteria</taxon>
        <taxon>Pseudomonadati</taxon>
        <taxon>Pseudomonadota</taxon>
        <taxon>Alphaproteobacteria</taxon>
        <taxon>Rhodobacterales</taxon>
        <taxon>Paracoccaceae</taxon>
        <taxon>Paracoccus</taxon>
    </lineage>
</organism>
<evidence type="ECO:0000256" key="1">
    <source>
        <dbReference type="ARBA" id="ARBA00022553"/>
    </source>
</evidence>
<dbReference type="SUPFAM" id="SSF52172">
    <property type="entry name" value="CheY-like"/>
    <property type="match status" value="1"/>
</dbReference>
<evidence type="ECO:0000313" key="4">
    <source>
        <dbReference type="EMBL" id="MFC3170260.1"/>
    </source>
</evidence>
<protein>
    <submittedName>
        <fullName evidence="4">Response regulator</fullName>
    </submittedName>
</protein>
<keyword evidence="5" id="KW-1185">Reference proteome</keyword>
<dbReference type="SMART" id="SM00448">
    <property type="entry name" value="REC"/>
    <property type="match status" value="1"/>
</dbReference>
<dbReference type="PROSITE" id="PS50110">
    <property type="entry name" value="RESPONSE_REGULATORY"/>
    <property type="match status" value="1"/>
</dbReference>
<feature type="domain" description="Response regulatory" evidence="3">
    <location>
        <begin position="5"/>
        <end position="119"/>
    </location>
</feature>
<accession>A0ABV7II94</accession>
<dbReference type="Proteomes" id="UP001595557">
    <property type="component" value="Unassembled WGS sequence"/>
</dbReference>
<evidence type="ECO:0000256" key="2">
    <source>
        <dbReference type="PROSITE-ProRule" id="PRU00169"/>
    </source>
</evidence>
<dbReference type="Gene3D" id="3.40.50.2300">
    <property type="match status" value="1"/>
</dbReference>
<gene>
    <name evidence="4" type="ORF">ACFOD7_19660</name>
</gene>
<feature type="modified residue" description="4-aspartylphosphate" evidence="2">
    <location>
        <position position="55"/>
    </location>
</feature>
<dbReference type="EMBL" id="JBHRTE010000097">
    <property type="protein sequence ID" value="MFC3170260.1"/>
    <property type="molecule type" value="Genomic_DNA"/>
</dbReference>
<dbReference type="InterPro" id="IPR011006">
    <property type="entry name" value="CheY-like_superfamily"/>
</dbReference>
<evidence type="ECO:0000259" key="3">
    <source>
        <dbReference type="PROSITE" id="PS50110"/>
    </source>
</evidence>
<proteinExistence type="predicted"/>
<dbReference type="Pfam" id="PF00072">
    <property type="entry name" value="Response_reg"/>
    <property type="match status" value="1"/>
</dbReference>
<name>A0ABV7II94_9RHOB</name>
<sequence>MTTYRILIVEDEPLIAFDLAQSLADAGFHVVGIARDKEGAVAKAAQGGIDLATMDVNLANRDSGIDTAIALRTGFGIPSLFVTSASQAVLSQIGHADPVGIIEKPAHPQDVIAAILRYFAVLGSPY</sequence>